<gene>
    <name evidence="2" type="ORF">EPICR_80094</name>
</gene>
<accession>A0A484HJF7</accession>
<dbReference type="PANTHER" id="PTHR22916">
    <property type="entry name" value="GLYCOSYLTRANSFERASE"/>
    <property type="match status" value="1"/>
</dbReference>
<organism evidence="2">
    <name type="scientific">uncultured Desulfobacteraceae bacterium</name>
    <dbReference type="NCBI Taxonomy" id="218296"/>
    <lineage>
        <taxon>Bacteria</taxon>
        <taxon>Pseudomonadati</taxon>
        <taxon>Thermodesulfobacteriota</taxon>
        <taxon>Desulfobacteria</taxon>
        <taxon>Desulfobacterales</taxon>
        <taxon>Desulfobacteraceae</taxon>
        <taxon>environmental samples</taxon>
    </lineage>
</organism>
<dbReference type="GO" id="GO:0016758">
    <property type="term" value="F:hexosyltransferase activity"/>
    <property type="evidence" value="ECO:0007669"/>
    <property type="project" value="UniProtKB-ARBA"/>
</dbReference>
<reference evidence="2" key="1">
    <citation type="submission" date="2019-01" db="EMBL/GenBank/DDBJ databases">
        <authorList>
            <consortium name="Genoscope - CEA"/>
            <person name="William W."/>
        </authorList>
    </citation>
    <scope>NUCLEOTIDE SEQUENCE</scope>
    <source>
        <strain evidence="2">CR-1</strain>
    </source>
</reference>
<proteinExistence type="predicted"/>
<dbReference type="Gene3D" id="3.90.550.10">
    <property type="entry name" value="Spore Coat Polysaccharide Biosynthesis Protein SpsA, Chain A"/>
    <property type="match status" value="1"/>
</dbReference>
<evidence type="ECO:0000313" key="2">
    <source>
        <dbReference type="EMBL" id="VEN75401.1"/>
    </source>
</evidence>
<dbReference type="InterPro" id="IPR029044">
    <property type="entry name" value="Nucleotide-diphossugar_trans"/>
</dbReference>
<dbReference type="InterPro" id="IPR001173">
    <property type="entry name" value="Glyco_trans_2-like"/>
</dbReference>
<dbReference type="Pfam" id="PF00535">
    <property type="entry name" value="Glycos_transf_2"/>
    <property type="match status" value="1"/>
</dbReference>
<dbReference type="EMBL" id="CAACVI010000051">
    <property type="protein sequence ID" value="VEN75401.1"/>
    <property type="molecule type" value="Genomic_DNA"/>
</dbReference>
<sequence length="334" mass="39071">MSQKNKKFGAARWACEFLKQNYAFFLGRFRKKRVEGKKLLWFEPRLGTLRQHAPREMPLHPRPVHQNRESAKSPRFSIVTPSFNQAAFIARTIDSVLDQNCPNLEYRVQDGGSNDGTVEILKKYDGRSFSRESKKDRGQAHAINRAFKRSTGDIMAWINSDDILLPGALGAVADYFRRHPRVDVLYGHRIIIDEKDRRIGRWILPPHDDDILSWADYVPQETLFWRRRAWEKAGGYVDEGFDFALDWDLLLRFRETGAKFARINRFIGAFRVHDSQKTSAAIDTRGKVEMDRLRRRLSGRHVSDEEIYAHCLGYLLKHVVYDMLFRMRMLDIPS</sequence>
<dbReference type="CDD" id="cd06433">
    <property type="entry name" value="GT_2_WfgS_like"/>
    <property type="match status" value="1"/>
</dbReference>
<evidence type="ECO:0000259" key="1">
    <source>
        <dbReference type="Pfam" id="PF00535"/>
    </source>
</evidence>
<dbReference type="AlphaFoldDB" id="A0A484HJF7"/>
<protein>
    <submittedName>
        <fullName evidence="2">Beta-1,6-glucanase</fullName>
    </submittedName>
</protein>
<dbReference type="SUPFAM" id="SSF53448">
    <property type="entry name" value="Nucleotide-diphospho-sugar transferases"/>
    <property type="match status" value="1"/>
</dbReference>
<feature type="domain" description="Glycosyltransferase 2-like" evidence="1">
    <location>
        <begin position="77"/>
        <end position="201"/>
    </location>
</feature>
<name>A0A484HJF7_9BACT</name>
<dbReference type="PANTHER" id="PTHR22916:SF65">
    <property type="entry name" value="SLR1065 PROTEIN"/>
    <property type="match status" value="1"/>
</dbReference>